<accession>A0A8T1W041</accession>
<feature type="compositionally biased region" description="Polar residues" evidence="1">
    <location>
        <begin position="57"/>
        <end position="79"/>
    </location>
</feature>
<dbReference type="Proteomes" id="UP000694044">
    <property type="component" value="Unassembled WGS sequence"/>
</dbReference>
<dbReference type="EMBL" id="JAGDFM010000112">
    <property type="protein sequence ID" value="KAG7385878.1"/>
    <property type="molecule type" value="Genomic_DNA"/>
</dbReference>
<feature type="compositionally biased region" description="Polar residues" evidence="1">
    <location>
        <begin position="36"/>
        <end position="46"/>
    </location>
</feature>
<evidence type="ECO:0000313" key="2">
    <source>
        <dbReference type="EMBL" id="KAG7385878.1"/>
    </source>
</evidence>
<comment type="caution">
    <text evidence="2">The sequence shown here is derived from an EMBL/GenBank/DDBJ whole genome shotgun (WGS) entry which is preliminary data.</text>
</comment>
<reference evidence="2" key="1">
    <citation type="submission" date="2021-02" db="EMBL/GenBank/DDBJ databases">
        <authorList>
            <person name="Palmer J.M."/>
        </authorList>
    </citation>
    <scope>NUCLEOTIDE SEQUENCE</scope>
    <source>
        <strain evidence="2">SCRP734</strain>
    </source>
</reference>
<dbReference type="AlphaFoldDB" id="A0A8T1W041"/>
<sequence>MLRFYPDEAFTPGDTESKTVDGSGGRGGRMSPGADSYSSLGFVSSGESDRGEPGSDANVNEASRDTGNSDSNGATTGSGEVNLKNLVATDESLGEMQLLYWHWR</sequence>
<keyword evidence="3" id="KW-1185">Reference proteome</keyword>
<gene>
    <name evidence="2" type="ORF">PHYPSEUDO_000940</name>
</gene>
<name>A0A8T1W041_9STRA</name>
<evidence type="ECO:0000256" key="1">
    <source>
        <dbReference type="SAM" id="MobiDB-lite"/>
    </source>
</evidence>
<feature type="region of interest" description="Disordered" evidence="1">
    <location>
        <begin position="1"/>
        <end position="81"/>
    </location>
</feature>
<evidence type="ECO:0000313" key="3">
    <source>
        <dbReference type="Proteomes" id="UP000694044"/>
    </source>
</evidence>
<protein>
    <submittedName>
        <fullName evidence="2">Uncharacterized protein</fullName>
    </submittedName>
</protein>
<proteinExistence type="predicted"/>
<organism evidence="2 3">
    <name type="scientific">Phytophthora pseudosyringae</name>
    <dbReference type="NCBI Taxonomy" id="221518"/>
    <lineage>
        <taxon>Eukaryota</taxon>
        <taxon>Sar</taxon>
        <taxon>Stramenopiles</taxon>
        <taxon>Oomycota</taxon>
        <taxon>Peronosporomycetes</taxon>
        <taxon>Peronosporales</taxon>
        <taxon>Peronosporaceae</taxon>
        <taxon>Phytophthora</taxon>
    </lineage>
</organism>